<dbReference type="EMBL" id="CAADEZ010000127">
    <property type="protein sequence ID" value="VFJ54194.1"/>
    <property type="molecule type" value="Genomic_DNA"/>
</dbReference>
<evidence type="ECO:0000256" key="5">
    <source>
        <dbReference type="ARBA" id="ARBA00022980"/>
    </source>
</evidence>
<dbReference type="InterPro" id="IPR002583">
    <property type="entry name" value="Ribosomal_bS20"/>
</dbReference>
<dbReference type="GO" id="GO:0006412">
    <property type="term" value="P:translation"/>
    <property type="evidence" value="ECO:0007669"/>
    <property type="project" value="UniProtKB-UniRule"/>
</dbReference>
<keyword evidence="5 8" id="KW-0689">Ribosomal protein</keyword>
<keyword evidence="3 8" id="KW-0699">rRNA-binding</keyword>
<dbReference type="Pfam" id="PF01649">
    <property type="entry name" value="Ribosomal_S20p"/>
    <property type="match status" value="1"/>
</dbReference>
<keyword evidence="6 8" id="KW-0687">Ribonucleoprotein</keyword>
<evidence type="ECO:0000256" key="2">
    <source>
        <dbReference type="ARBA" id="ARBA00007634"/>
    </source>
</evidence>
<dbReference type="InterPro" id="IPR036510">
    <property type="entry name" value="Ribosomal_bS20_sf"/>
</dbReference>
<evidence type="ECO:0000256" key="8">
    <source>
        <dbReference type="HAMAP-Rule" id="MF_00500"/>
    </source>
</evidence>
<dbReference type="AlphaFoldDB" id="A0A450SKW1"/>
<dbReference type="PANTHER" id="PTHR33398">
    <property type="entry name" value="30S RIBOSOMAL PROTEIN S20"/>
    <property type="match status" value="1"/>
</dbReference>
<proteinExistence type="inferred from homology"/>
<dbReference type="Gene3D" id="1.20.58.110">
    <property type="entry name" value="Ribosomal protein S20"/>
    <property type="match status" value="1"/>
</dbReference>
<evidence type="ECO:0000256" key="6">
    <source>
        <dbReference type="ARBA" id="ARBA00023274"/>
    </source>
</evidence>
<comment type="similarity">
    <text evidence="2 8">Belongs to the bacterial ribosomal protein bS20 family.</text>
</comment>
<dbReference type="EMBL" id="CAADFL010000248">
    <property type="protein sequence ID" value="VFK12592.1"/>
    <property type="molecule type" value="Genomic_DNA"/>
</dbReference>
<evidence type="ECO:0000256" key="7">
    <source>
        <dbReference type="ARBA" id="ARBA00035136"/>
    </source>
</evidence>
<feature type="compositionally biased region" description="Basic residues" evidence="9">
    <location>
        <begin position="7"/>
        <end position="27"/>
    </location>
</feature>
<protein>
    <recommendedName>
        <fullName evidence="7 8">Small ribosomal subunit protein bS20</fullName>
    </recommendedName>
</protein>
<dbReference type="HAMAP" id="MF_00500">
    <property type="entry name" value="Ribosomal_bS20"/>
    <property type="match status" value="1"/>
</dbReference>
<feature type="region of interest" description="Disordered" evidence="9">
    <location>
        <begin position="1"/>
        <end position="27"/>
    </location>
</feature>
<sequence>MANSSQSKKRAHQAQKRRAHNISRRSMLRTYLKRVKRAIEMGDKEGAQLAFGGAVPIIDRMAGRGIIHKNKAARHKRRLNAHIKAMATSE</sequence>
<dbReference type="GO" id="GO:0015935">
    <property type="term" value="C:small ribosomal subunit"/>
    <property type="evidence" value="ECO:0007669"/>
    <property type="project" value="TreeGrafter"/>
</dbReference>
<dbReference type="GO" id="GO:0003735">
    <property type="term" value="F:structural constituent of ribosome"/>
    <property type="evidence" value="ECO:0007669"/>
    <property type="project" value="InterPro"/>
</dbReference>
<evidence type="ECO:0000313" key="10">
    <source>
        <dbReference type="EMBL" id="VFJ54194.1"/>
    </source>
</evidence>
<dbReference type="NCBIfam" id="TIGR00029">
    <property type="entry name" value="S20"/>
    <property type="match status" value="1"/>
</dbReference>
<evidence type="ECO:0000313" key="11">
    <source>
        <dbReference type="EMBL" id="VFJ66932.1"/>
    </source>
</evidence>
<name>A0A450SKW1_9GAMM</name>
<keyword evidence="4 8" id="KW-0694">RNA-binding</keyword>
<evidence type="ECO:0000313" key="12">
    <source>
        <dbReference type="EMBL" id="VFK12592.1"/>
    </source>
</evidence>
<dbReference type="GO" id="GO:0005829">
    <property type="term" value="C:cytosol"/>
    <property type="evidence" value="ECO:0007669"/>
    <property type="project" value="TreeGrafter"/>
</dbReference>
<dbReference type="PANTHER" id="PTHR33398:SF1">
    <property type="entry name" value="SMALL RIBOSOMAL SUBUNIT PROTEIN BS20C"/>
    <property type="match status" value="1"/>
</dbReference>
<comment type="function">
    <text evidence="1 8">Binds directly to 16S ribosomal RNA.</text>
</comment>
<dbReference type="FunFam" id="1.20.58.110:FF:000001">
    <property type="entry name" value="30S ribosomal protein S20"/>
    <property type="match status" value="1"/>
</dbReference>
<evidence type="ECO:0000256" key="3">
    <source>
        <dbReference type="ARBA" id="ARBA00022730"/>
    </source>
</evidence>
<accession>A0A450SKW1</accession>
<dbReference type="EMBL" id="CAADFA010000440">
    <property type="protein sequence ID" value="VFJ66932.1"/>
    <property type="molecule type" value="Genomic_DNA"/>
</dbReference>
<dbReference type="GO" id="GO:0070181">
    <property type="term" value="F:small ribosomal subunit rRNA binding"/>
    <property type="evidence" value="ECO:0007669"/>
    <property type="project" value="TreeGrafter"/>
</dbReference>
<organism evidence="10">
    <name type="scientific">Candidatus Kentrum sp. FM</name>
    <dbReference type="NCBI Taxonomy" id="2126340"/>
    <lineage>
        <taxon>Bacteria</taxon>
        <taxon>Pseudomonadati</taxon>
        <taxon>Pseudomonadota</taxon>
        <taxon>Gammaproteobacteria</taxon>
        <taxon>Candidatus Kentrum</taxon>
    </lineage>
</organism>
<evidence type="ECO:0000256" key="1">
    <source>
        <dbReference type="ARBA" id="ARBA00003134"/>
    </source>
</evidence>
<dbReference type="SUPFAM" id="SSF46992">
    <property type="entry name" value="Ribosomal protein S20"/>
    <property type="match status" value="1"/>
</dbReference>
<gene>
    <name evidence="8" type="primary">rpsT</name>
    <name evidence="10" type="ORF">BECKFM1743A_GA0114220_101279</name>
    <name evidence="12" type="ORF">BECKFM1743B_GA0114221_102487</name>
    <name evidence="11" type="ORF">BECKFM1743C_GA0114222_104405</name>
</gene>
<reference evidence="10" key="1">
    <citation type="submission" date="2019-02" db="EMBL/GenBank/DDBJ databases">
        <authorList>
            <person name="Gruber-Vodicka R. H."/>
            <person name="Seah K. B. B."/>
        </authorList>
    </citation>
    <scope>NUCLEOTIDE SEQUENCE</scope>
    <source>
        <strain evidence="10">BECK_BZ163</strain>
        <strain evidence="12">BECK_BZ164</strain>
        <strain evidence="11">BECK_BZ165</strain>
    </source>
</reference>
<evidence type="ECO:0000256" key="4">
    <source>
        <dbReference type="ARBA" id="ARBA00022884"/>
    </source>
</evidence>
<evidence type="ECO:0000256" key="9">
    <source>
        <dbReference type="SAM" id="MobiDB-lite"/>
    </source>
</evidence>